<dbReference type="PIRSF" id="PIRSF000194">
    <property type="entry name" value="DHFR"/>
    <property type="match status" value="1"/>
</dbReference>
<name>A0A2V3VYY3_9BACI</name>
<gene>
    <name evidence="11" type="ORF">DFR56_112143</name>
</gene>
<keyword evidence="5 8" id="KW-0521">NADP</keyword>
<dbReference type="OrthoDB" id="9804315at2"/>
<dbReference type="FunFam" id="3.40.430.10:FF:000001">
    <property type="entry name" value="Dihydrofolate reductase"/>
    <property type="match status" value="1"/>
</dbReference>
<dbReference type="InterPro" id="IPR012259">
    <property type="entry name" value="DHFR"/>
</dbReference>
<dbReference type="GO" id="GO:0004146">
    <property type="term" value="F:dihydrofolate reductase activity"/>
    <property type="evidence" value="ECO:0007669"/>
    <property type="project" value="UniProtKB-EC"/>
</dbReference>
<evidence type="ECO:0000313" key="11">
    <source>
        <dbReference type="EMBL" id="PXW85165.1"/>
    </source>
</evidence>
<reference evidence="11 12" key="1">
    <citation type="submission" date="2018-05" db="EMBL/GenBank/DDBJ databases">
        <title>Genomic Encyclopedia of Type Strains, Phase IV (KMG-IV): sequencing the most valuable type-strain genomes for metagenomic binning, comparative biology and taxonomic classification.</title>
        <authorList>
            <person name="Goeker M."/>
        </authorList>
    </citation>
    <scope>NUCLEOTIDE SEQUENCE [LARGE SCALE GENOMIC DNA]</scope>
    <source>
        <strain evidence="11 12">DSM 28556</strain>
    </source>
</reference>
<comment type="function">
    <text evidence="7 8">Key enzyme in folate metabolism. Catalyzes an essential reaction for de novo glycine and purine synthesis, and for DNA precursor synthesis.</text>
</comment>
<evidence type="ECO:0000256" key="6">
    <source>
        <dbReference type="ARBA" id="ARBA00023002"/>
    </source>
</evidence>
<comment type="catalytic activity">
    <reaction evidence="8">
        <text>(6S)-5,6,7,8-tetrahydrofolate + NADP(+) = 7,8-dihydrofolate + NADPH + H(+)</text>
        <dbReference type="Rhea" id="RHEA:15009"/>
        <dbReference type="ChEBI" id="CHEBI:15378"/>
        <dbReference type="ChEBI" id="CHEBI:57451"/>
        <dbReference type="ChEBI" id="CHEBI:57453"/>
        <dbReference type="ChEBI" id="CHEBI:57783"/>
        <dbReference type="ChEBI" id="CHEBI:58349"/>
        <dbReference type="EC" id="1.5.1.3"/>
    </reaction>
</comment>
<feature type="domain" description="DHFR" evidence="10">
    <location>
        <begin position="1"/>
        <end position="161"/>
    </location>
</feature>
<evidence type="ECO:0000256" key="4">
    <source>
        <dbReference type="ARBA" id="ARBA00022563"/>
    </source>
</evidence>
<evidence type="ECO:0000259" key="10">
    <source>
        <dbReference type="PROSITE" id="PS51330"/>
    </source>
</evidence>
<dbReference type="Gene3D" id="3.40.430.10">
    <property type="entry name" value="Dihydrofolate Reductase, subunit A"/>
    <property type="match status" value="1"/>
</dbReference>
<dbReference type="InterPro" id="IPR017925">
    <property type="entry name" value="DHFR_CS"/>
</dbReference>
<organism evidence="11 12">
    <name type="scientific">Pseudogracilibacillus auburnensis</name>
    <dbReference type="NCBI Taxonomy" id="1494959"/>
    <lineage>
        <taxon>Bacteria</taxon>
        <taxon>Bacillati</taxon>
        <taxon>Bacillota</taxon>
        <taxon>Bacilli</taxon>
        <taxon>Bacillales</taxon>
        <taxon>Bacillaceae</taxon>
        <taxon>Pseudogracilibacillus</taxon>
    </lineage>
</organism>
<evidence type="ECO:0000256" key="3">
    <source>
        <dbReference type="ARBA" id="ARBA00012856"/>
    </source>
</evidence>
<sequence>MISFIVAMDKNNVIGFHNKMPWHLPNDLKFFKEKTTGHTIVMGRKTFESLGRVLPNRKHIVVSRSNLDLPNEVEIIHDINSIMTLAEENKAEELFVIGGGNIFRQILPYADRLYVTVIEEAFEGDVFFPTISLEEWKEVSREKGIKDEKNPYDYFFIQYDRIQS</sequence>
<keyword evidence="6 8" id="KW-0560">Oxidoreductase</keyword>
<evidence type="ECO:0000256" key="1">
    <source>
        <dbReference type="ARBA" id="ARBA00004903"/>
    </source>
</evidence>
<dbReference type="PANTHER" id="PTHR48069">
    <property type="entry name" value="DIHYDROFOLATE REDUCTASE"/>
    <property type="match status" value="1"/>
</dbReference>
<evidence type="ECO:0000256" key="8">
    <source>
        <dbReference type="PIRNR" id="PIRNR000194"/>
    </source>
</evidence>
<evidence type="ECO:0000256" key="2">
    <source>
        <dbReference type="ARBA" id="ARBA00009539"/>
    </source>
</evidence>
<dbReference type="PROSITE" id="PS00075">
    <property type="entry name" value="DHFR_1"/>
    <property type="match status" value="1"/>
</dbReference>
<dbReference type="EC" id="1.5.1.3" evidence="3 8"/>
<evidence type="ECO:0000256" key="7">
    <source>
        <dbReference type="ARBA" id="ARBA00025067"/>
    </source>
</evidence>
<dbReference type="AlphaFoldDB" id="A0A2V3VYY3"/>
<dbReference type="PANTHER" id="PTHR48069:SF3">
    <property type="entry name" value="DIHYDROFOLATE REDUCTASE"/>
    <property type="match status" value="1"/>
</dbReference>
<dbReference type="RefSeq" id="WP_110396422.1">
    <property type="nucleotide sequence ID" value="NZ_JADIJL010000025.1"/>
</dbReference>
<dbReference type="GO" id="GO:0046655">
    <property type="term" value="P:folic acid metabolic process"/>
    <property type="evidence" value="ECO:0007669"/>
    <property type="project" value="TreeGrafter"/>
</dbReference>
<dbReference type="GO" id="GO:0046452">
    <property type="term" value="P:dihydrofolate metabolic process"/>
    <property type="evidence" value="ECO:0007669"/>
    <property type="project" value="TreeGrafter"/>
</dbReference>
<accession>A0A2V3VYY3</accession>
<comment type="caution">
    <text evidence="11">The sequence shown here is derived from an EMBL/GenBank/DDBJ whole genome shotgun (WGS) entry which is preliminary data.</text>
</comment>
<dbReference type="EMBL" id="QJJQ01000012">
    <property type="protein sequence ID" value="PXW85165.1"/>
    <property type="molecule type" value="Genomic_DNA"/>
</dbReference>
<dbReference type="Pfam" id="PF00186">
    <property type="entry name" value="DHFR_1"/>
    <property type="match status" value="1"/>
</dbReference>
<evidence type="ECO:0000256" key="5">
    <source>
        <dbReference type="ARBA" id="ARBA00022857"/>
    </source>
</evidence>
<dbReference type="GO" id="GO:0070401">
    <property type="term" value="F:NADP+ binding"/>
    <property type="evidence" value="ECO:0007669"/>
    <property type="project" value="UniProtKB-ARBA"/>
</dbReference>
<keyword evidence="12" id="KW-1185">Reference proteome</keyword>
<dbReference type="GO" id="GO:0046654">
    <property type="term" value="P:tetrahydrofolate biosynthetic process"/>
    <property type="evidence" value="ECO:0007669"/>
    <property type="project" value="UniProtKB-UniPathway"/>
</dbReference>
<protein>
    <recommendedName>
        <fullName evidence="3 8">Dihydrofolate reductase</fullName>
        <ecNumber evidence="3 8">1.5.1.3</ecNumber>
    </recommendedName>
</protein>
<proteinExistence type="inferred from homology"/>
<dbReference type="Proteomes" id="UP000247978">
    <property type="component" value="Unassembled WGS sequence"/>
</dbReference>
<dbReference type="PROSITE" id="PS51330">
    <property type="entry name" value="DHFR_2"/>
    <property type="match status" value="1"/>
</dbReference>
<dbReference type="InterPro" id="IPR024072">
    <property type="entry name" value="DHFR-like_dom_sf"/>
</dbReference>
<dbReference type="InterPro" id="IPR001796">
    <property type="entry name" value="DHFR_dom"/>
</dbReference>
<evidence type="ECO:0000313" key="12">
    <source>
        <dbReference type="Proteomes" id="UP000247978"/>
    </source>
</evidence>
<dbReference type="GO" id="GO:0006730">
    <property type="term" value="P:one-carbon metabolic process"/>
    <property type="evidence" value="ECO:0007669"/>
    <property type="project" value="UniProtKB-KW"/>
</dbReference>
<keyword evidence="4 8" id="KW-0554">One-carbon metabolism</keyword>
<dbReference type="CDD" id="cd00209">
    <property type="entry name" value="DHFR"/>
    <property type="match status" value="1"/>
</dbReference>
<dbReference type="GO" id="GO:0005829">
    <property type="term" value="C:cytosol"/>
    <property type="evidence" value="ECO:0007669"/>
    <property type="project" value="TreeGrafter"/>
</dbReference>
<dbReference type="SUPFAM" id="SSF53597">
    <property type="entry name" value="Dihydrofolate reductase-like"/>
    <property type="match status" value="1"/>
</dbReference>
<evidence type="ECO:0000256" key="9">
    <source>
        <dbReference type="RuleBase" id="RU004474"/>
    </source>
</evidence>
<comment type="similarity">
    <text evidence="2 8 9">Belongs to the dihydrofolate reductase family.</text>
</comment>
<comment type="pathway">
    <text evidence="1 8">Cofactor biosynthesis; tetrahydrofolate biosynthesis; 5,6,7,8-tetrahydrofolate from 7,8-dihydrofolate: step 1/1.</text>
</comment>
<dbReference type="UniPathway" id="UPA00077">
    <property type="reaction ID" value="UER00158"/>
</dbReference>
<dbReference type="PRINTS" id="PR00070">
    <property type="entry name" value="DHFR"/>
</dbReference>